<gene>
    <name evidence="3" type="ORF">IFM89_027020</name>
</gene>
<proteinExistence type="inferred from homology"/>
<evidence type="ECO:0000313" key="3">
    <source>
        <dbReference type="EMBL" id="KAF9611120.1"/>
    </source>
</evidence>
<dbReference type="SUPFAM" id="SSF141091">
    <property type="entry name" value="L21p-like"/>
    <property type="match status" value="1"/>
</dbReference>
<sequence>MYSLEEMKEEADAIWIGSHQFKVSNGDTIYTEKLKFCEVNDKLILHKVLMVGSKSQTIIGRPILLDAAVHAVVEEHVSPFSFPMYCYFTPGAYKV</sequence>
<dbReference type="OrthoDB" id="5994at2759"/>
<evidence type="ECO:0000313" key="4">
    <source>
        <dbReference type="Proteomes" id="UP000631114"/>
    </source>
</evidence>
<dbReference type="PANTHER" id="PTHR21349:SF0">
    <property type="entry name" value="LARGE RIBOSOMAL SUBUNIT PROTEIN BL21M"/>
    <property type="match status" value="1"/>
</dbReference>
<evidence type="ECO:0000256" key="2">
    <source>
        <dbReference type="ARBA" id="ARBA00044129"/>
    </source>
</evidence>
<dbReference type="GO" id="GO:0003735">
    <property type="term" value="F:structural constituent of ribosome"/>
    <property type="evidence" value="ECO:0007669"/>
    <property type="project" value="TreeGrafter"/>
</dbReference>
<dbReference type="GO" id="GO:0005840">
    <property type="term" value="C:ribosome"/>
    <property type="evidence" value="ECO:0007669"/>
    <property type="project" value="InterPro"/>
</dbReference>
<dbReference type="AlphaFoldDB" id="A0A835I1Z4"/>
<dbReference type="PANTHER" id="PTHR21349">
    <property type="entry name" value="50S RIBOSOMAL PROTEIN L21"/>
    <property type="match status" value="1"/>
</dbReference>
<name>A0A835I1Z4_9MAGN</name>
<organism evidence="3 4">
    <name type="scientific">Coptis chinensis</name>
    <dbReference type="NCBI Taxonomy" id="261450"/>
    <lineage>
        <taxon>Eukaryota</taxon>
        <taxon>Viridiplantae</taxon>
        <taxon>Streptophyta</taxon>
        <taxon>Embryophyta</taxon>
        <taxon>Tracheophyta</taxon>
        <taxon>Spermatophyta</taxon>
        <taxon>Magnoliopsida</taxon>
        <taxon>Ranunculales</taxon>
        <taxon>Ranunculaceae</taxon>
        <taxon>Coptidoideae</taxon>
        <taxon>Coptis</taxon>
    </lineage>
</organism>
<keyword evidence="4" id="KW-1185">Reference proteome</keyword>
<dbReference type="InterPro" id="IPR036164">
    <property type="entry name" value="bL21-like_sf"/>
</dbReference>
<dbReference type="Proteomes" id="UP000631114">
    <property type="component" value="Unassembled WGS sequence"/>
</dbReference>
<comment type="similarity">
    <text evidence="1">Belongs to the bacterial ribosomal protein bL21 family.</text>
</comment>
<reference evidence="3 4" key="1">
    <citation type="submission" date="2020-10" db="EMBL/GenBank/DDBJ databases">
        <title>The Coptis chinensis genome and diversification of protoberbering-type alkaloids.</title>
        <authorList>
            <person name="Wang B."/>
            <person name="Shu S."/>
            <person name="Song C."/>
            <person name="Liu Y."/>
        </authorList>
    </citation>
    <scope>NUCLEOTIDE SEQUENCE [LARGE SCALE GENOMIC DNA]</scope>
    <source>
        <strain evidence="3">HL-2020</strain>
        <tissue evidence="3">Leaf</tissue>
    </source>
</reference>
<protein>
    <recommendedName>
        <fullName evidence="2">Large ribosomal subunit protein bL21m</fullName>
    </recommendedName>
</protein>
<comment type="caution">
    <text evidence="3">The sequence shown here is derived from an EMBL/GenBank/DDBJ whole genome shotgun (WGS) entry which is preliminary data.</text>
</comment>
<dbReference type="InterPro" id="IPR028909">
    <property type="entry name" value="bL21-like"/>
</dbReference>
<accession>A0A835I1Z4</accession>
<dbReference type="EMBL" id="JADFTS010000004">
    <property type="protein sequence ID" value="KAF9611120.1"/>
    <property type="molecule type" value="Genomic_DNA"/>
</dbReference>
<evidence type="ECO:0000256" key="1">
    <source>
        <dbReference type="ARBA" id="ARBA00008563"/>
    </source>
</evidence>
<dbReference type="Pfam" id="PF00829">
    <property type="entry name" value="Ribosomal_L21p"/>
    <property type="match status" value="1"/>
</dbReference>
<dbReference type="GO" id="GO:0005737">
    <property type="term" value="C:cytoplasm"/>
    <property type="evidence" value="ECO:0007669"/>
    <property type="project" value="UniProtKB-ARBA"/>
</dbReference>